<dbReference type="PANTHER" id="PTHR10566:SF121">
    <property type="entry name" value="PROTEIN KINASE DOMAIN-CONTAINING PROTEIN"/>
    <property type="match status" value="1"/>
</dbReference>
<comment type="caution">
    <text evidence="4">The sequence shown here is derived from an EMBL/GenBank/DDBJ whole genome shotgun (WGS) entry which is preliminary data.</text>
</comment>
<gene>
    <name evidence="4" type="ORF">CEUSTIGMA_g8404.t1</name>
</gene>
<keyword evidence="5" id="KW-1185">Reference proteome</keyword>
<protein>
    <recommendedName>
        <fullName evidence="3">Protein kinase domain-containing protein</fullName>
    </recommendedName>
</protein>
<comment type="similarity">
    <text evidence="1">Belongs to the protein kinase superfamily. ADCK protein kinase family.</text>
</comment>
<dbReference type="PANTHER" id="PTHR10566">
    <property type="entry name" value="CHAPERONE-ACTIVITY OF BC1 COMPLEX CABC1 -RELATED"/>
    <property type="match status" value="1"/>
</dbReference>
<feature type="domain" description="Protein kinase" evidence="3">
    <location>
        <begin position="230"/>
        <end position="657"/>
    </location>
</feature>
<dbReference type="STRING" id="1157962.A0A250XDH8"/>
<dbReference type="OrthoDB" id="427480at2759"/>
<evidence type="ECO:0000313" key="4">
    <source>
        <dbReference type="EMBL" id="GAX80969.1"/>
    </source>
</evidence>
<evidence type="ECO:0000256" key="2">
    <source>
        <dbReference type="SAM" id="MobiDB-lite"/>
    </source>
</evidence>
<evidence type="ECO:0000259" key="3">
    <source>
        <dbReference type="PROSITE" id="PS50011"/>
    </source>
</evidence>
<sequence length="843" mass="92887">MLHRSYKCHKSVDSTSAFVMNAPKSVFVAGKPQQHLVYSRTIVYAATLQRPPGVMELKNIRDLQDLGMDTDLKDITIRDVKSISYVSRRRMDAADFDPDAVDEEGLPLVYNEKRIANFWGNRPGEMVGRWGRFTAVSAPWLTKLANAVIQGKVREREVELARDAVNNLEKLGPTFIKLGQILSIRPDVLPPSVMRELAKLQDRIEPFSNLEARAMIEKDLGKPIEEIFSEFSEKPIAAASLAQVYRARLRSTGDEVAVKVQRPGALSTISKDLYVLRRAVGVYEQIVRRFTAQTTDYQELLSTFAEGLYTELDFRNEALNGMRMRQLLDESEFKAADVVIPRPYLEYTTRRVLTMQWINGVKLTTLQPEEIRSLVKVGQAAFLTQLLEIGFIHGDPHPGNLLKITSGEDEGKLALLDFGLVAEIPQQDREAMVSATIHLANRDWDSLIGDFIELGFLPRDCNRAVITPVMDRVLGPYLRGGGAKAFNFSALSQDLLSVTLEIPFSVPPYMSLLARSVATLEGIALAGDPDYQMVTQAYPFVVRKILRNDSTGTGGLLRDILYDNEGKVKPTRMSALLNAALGYVSSKSEGFVDFDSIPDEGATVQEVLQFLLSPEAKDLRPLLVSQLVSGLDLLLRDRVRKLYNVTLPALVPRLPFFGAIPTPPLPPLLVPGLGFMPVPEALDLLAPPLAPEEGVFLNSLTELSASLTGLSLSDFEDPEPQRVIQLLRELSSALAAVAAGPTITPSSSSSSSSSASRDVGGADIMNFDNVGKPGNGHGVSNRGSNRDYAVNGNREVFKELSLMVLEQLAEVQAKRAGVPMSTLFPLMPQLQIAMSAFQRPMRP</sequence>
<dbReference type="InterPro" id="IPR000719">
    <property type="entry name" value="Prot_kinase_dom"/>
</dbReference>
<feature type="region of interest" description="Disordered" evidence="2">
    <location>
        <begin position="741"/>
        <end position="788"/>
    </location>
</feature>
<dbReference type="Pfam" id="PF03109">
    <property type="entry name" value="ABC1"/>
    <property type="match status" value="1"/>
</dbReference>
<accession>A0A250XDH8</accession>
<evidence type="ECO:0000256" key="1">
    <source>
        <dbReference type="ARBA" id="ARBA00009670"/>
    </source>
</evidence>
<name>A0A250XDH8_9CHLO</name>
<dbReference type="InterPro" id="IPR050154">
    <property type="entry name" value="UbiB_kinase"/>
</dbReference>
<organism evidence="4 5">
    <name type="scientific">Chlamydomonas eustigma</name>
    <dbReference type="NCBI Taxonomy" id="1157962"/>
    <lineage>
        <taxon>Eukaryota</taxon>
        <taxon>Viridiplantae</taxon>
        <taxon>Chlorophyta</taxon>
        <taxon>core chlorophytes</taxon>
        <taxon>Chlorophyceae</taxon>
        <taxon>CS clade</taxon>
        <taxon>Chlamydomonadales</taxon>
        <taxon>Chlamydomonadaceae</taxon>
        <taxon>Chlamydomonas</taxon>
    </lineage>
</organism>
<evidence type="ECO:0000313" key="5">
    <source>
        <dbReference type="Proteomes" id="UP000232323"/>
    </source>
</evidence>
<dbReference type="PROSITE" id="PS50011">
    <property type="entry name" value="PROTEIN_KINASE_DOM"/>
    <property type="match status" value="1"/>
</dbReference>
<dbReference type="Proteomes" id="UP000232323">
    <property type="component" value="Unassembled WGS sequence"/>
</dbReference>
<dbReference type="InterPro" id="IPR011009">
    <property type="entry name" value="Kinase-like_dom_sf"/>
</dbReference>
<dbReference type="EMBL" id="BEGY01000059">
    <property type="protein sequence ID" value="GAX80969.1"/>
    <property type="molecule type" value="Genomic_DNA"/>
</dbReference>
<reference evidence="4 5" key="1">
    <citation type="submission" date="2017-08" db="EMBL/GenBank/DDBJ databases">
        <title>Acidophilic green algal genome provides insights into adaptation to an acidic environment.</title>
        <authorList>
            <person name="Hirooka S."/>
            <person name="Hirose Y."/>
            <person name="Kanesaki Y."/>
            <person name="Higuchi S."/>
            <person name="Fujiwara T."/>
            <person name="Onuma R."/>
            <person name="Era A."/>
            <person name="Ohbayashi R."/>
            <person name="Uzuka A."/>
            <person name="Nozaki H."/>
            <person name="Yoshikawa H."/>
            <person name="Miyagishima S.Y."/>
        </authorList>
    </citation>
    <scope>NUCLEOTIDE SEQUENCE [LARGE SCALE GENOMIC DNA]</scope>
    <source>
        <strain evidence="4 5">NIES-2499</strain>
    </source>
</reference>
<dbReference type="AlphaFoldDB" id="A0A250XDH8"/>
<proteinExistence type="inferred from homology"/>
<dbReference type="SUPFAM" id="SSF56112">
    <property type="entry name" value="Protein kinase-like (PK-like)"/>
    <property type="match status" value="1"/>
</dbReference>
<dbReference type="GO" id="GO:0004672">
    <property type="term" value="F:protein kinase activity"/>
    <property type="evidence" value="ECO:0007669"/>
    <property type="project" value="InterPro"/>
</dbReference>
<dbReference type="CDD" id="cd05121">
    <property type="entry name" value="ABC1_ADCK3-like"/>
    <property type="match status" value="1"/>
</dbReference>
<dbReference type="GO" id="GO:0005524">
    <property type="term" value="F:ATP binding"/>
    <property type="evidence" value="ECO:0007669"/>
    <property type="project" value="InterPro"/>
</dbReference>
<feature type="compositionally biased region" description="Low complexity" evidence="2">
    <location>
        <begin position="746"/>
        <end position="756"/>
    </location>
</feature>
<dbReference type="InterPro" id="IPR004147">
    <property type="entry name" value="ABC1_dom"/>
</dbReference>